<dbReference type="Proteomes" id="UP000265618">
    <property type="component" value="Unassembled WGS sequence"/>
</dbReference>
<protein>
    <submittedName>
        <fullName evidence="1">Uncharacterized protein</fullName>
    </submittedName>
</protein>
<dbReference type="AlphaFoldDB" id="A0A391NWD5"/>
<dbReference type="EMBL" id="BDIP01011050">
    <property type="protein sequence ID" value="GCA65415.1"/>
    <property type="molecule type" value="Genomic_DNA"/>
</dbReference>
<keyword evidence="2" id="KW-1185">Reference proteome</keyword>
<reference evidence="1 2" key="1">
    <citation type="journal article" date="2018" name="PLoS ONE">
        <title>The draft genome of Kipferlia bialata reveals reductive genome evolution in fornicate parasites.</title>
        <authorList>
            <person name="Tanifuji G."/>
            <person name="Takabayashi S."/>
            <person name="Kume K."/>
            <person name="Takagi M."/>
            <person name="Nakayama T."/>
            <person name="Kamikawa R."/>
            <person name="Inagaki Y."/>
            <person name="Hashimoto T."/>
        </authorList>
    </citation>
    <scope>NUCLEOTIDE SEQUENCE [LARGE SCALE GENOMIC DNA]</scope>
    <source>
        <strain evidence="1">NY0173</strain>
    </source>
</reference>
<evidence type="ECO:0000313" key="1">
    <source>
        <dbReference type="EMBL" id="GCA65415.1"/>
    </source>
</evidence>
<proteinExistence type="predicted"/>
<organism evidence="1 2">
    <name type="scientific">Kipferlia bialata</name>
    <dbReference type="NCBI Taxonomy" id="797122"/>
    <lineage>
        <taxon>Eukaryota</taxon>
        <taxon>Metamonada</taxon>
        <taxon>Carpediemonas-like organisms</taxon>
        <taxon>Kipferlia</taxon>
    </lineage>
</organism>
<feature type="non-terminal residue" evidence="1">
    <location>
        <position position="97"/>
    </location>
</feature>
<gene>
    <name evidence="1" type="ORF">KIPB_017071</name>
</gene>
<name>A0A391NWD5_9EUKA</name>
<accession>A0A391NWD5</accession>
<evidence type="ECO:0000313" key="2">
    <source>
        <dbReference type="Proteomes" id="UP000265618"/>
    </source>
</evidence>
<comment type="caution">
    <text evidence="1">The sequence shown here is derived from an EMBL/GenBank/DDBJ whole genome shotgun (WGS) entry which is preliminary data.</text>
</comment>
<feature type="non-terminal residue" evidence="1">
    <location>
        <position position="1"/>
    </location>
</feature>
<sequence>SLTLSLHTSDMLHPIPMDIPVGMLKSLVSNFHIGPLILSASFCPPPSTSHPHPSPSPGECVLADAQFPTLSSTMIASLPGIAIDTETAIFGGCPFRV</sequence>